<keyword evidence="2" id="KW-1185">Reference proteome</keyword>
<dbReference type="HOGENOM" id="CLU_3348587_0_0_6"/>
<organism evidence="1 2">
    <name type="scientific">Shewanella violacea (strain JCM 10179 / CIP 106290 / LMG 19151 / DSS12)</name>
    <dbReference type="NCBI Taxonomy" id="637905"/>
    <lineage>
        <taxon>Bacteria</taxon>
        <taxon>Pseudomonadati</taxon>
        <taxon>Pseudomonadota</taxon>
        <taxon>Gammaproteobacteria</taxon>
        <taxon>Alteromonadales</taxon>
        <taxon>Shewanellaceae</taxon>
        <taxon>Shewanella</taxon>
    </lineage>
</organism>
<evidence type="ECO:0000313" key="1">
    <source>
        <dbReference type="EMBL" id="BAJ02157.1"/>
    </source>
</evidence>
<proteinExistence type="predicted"/>
<dbReference type="Proteomes" id="UP000002350">
    <property type="component" value="Chromosome"/>
</dbReference>
<dbReference type="AlphaFoldDB" id="D4ZKF8"/>
<evidence type="ECO:0000313" key="2">
    <source>
        <dbReference type="Proteomes" id="UP000002350"/>
    </source>
</evidence>
<dbReference type="KEGG" id="svo:SVI_2186"/>
<sequence length="37" mass="3854">MQKFFIQFLIAAAASATAGIIVAKVMNAKLADKKAGD</sequence>
<protein>
    <submittedName>
        <fullName evidence="1">Uncharacterized protein</fullName>
    </submittedName>
</protein>
<reference evidence="2" key="1">
    <citation type="journal article" date="2010" name="Mol. Biosyst.">
        <title>Complete genome sequence and comparative analysis of Shewanella violacea, a psychrophilic and piezophilic bacterium from deep sea floor sediments.</title>
        <authorList>
            <person name="Aono E."/>
            <person name="Baba T."/>
            <person name="Ara T."/>
            <person name="Nishi T."/>
            <person name="Nakamichi T."/>
            <person name="Inamoto E."/>
            <person name="Toyonaga H."/>
            <person name="Hasegawa M."/>
            <person name="Takai Y."/>
            <person name="Okumura Y."/>
            <person name="Baba M."/>
            <person name="Tomita M."/>
            <person name="Kato C."/>
            <person name="Oshima T."/>
            <person name="Nakasone K."/>
            <person name="Mori H."/>
        </authorList>
    </citation>
    <scope>NUCLEOTIDE SEQUENCE [LARGE SCALE GENOMIC DNA]</scope>
    <source>
        <strain evidence="2">JCM 10179 / CIP 106290 / LMG 19151 / DSS12</strain>
    </source>
</reference>
<dbReference type="STRING" id="637905.SVI_2186"/>
<accession>D4ZKF8</accession>
<name>D4ZKF8_SHEVD</name>
<dbReference type="EMBL" id="AP011177">
    <property type="protein sequence ID" value="BAJ02157.1"/>
    <property type="molecule type" value="Genomic_DNA"/>
</dbReference>
<gene>
    <name evidence="1" type="ordered locus">SVI_2186</name>
</gene>